<proteinExistence type="predicted"/>
<keyword evidence="3" id="KW-1185">Reference proteome</keyword>
<evidence type="ECO:0000256" key="1">
    <source>
        <dbReference type="SAM" id="MobiDB-lite"/>
    </source>
</evidence>
<evidence type="ECO:0008006" key="4">
    <source>
        <dbReference type="Google" id="ProtNLM"/>
    </source>
</evidence>
<dbReference type="STRING" id="28181.BEN30_05455"/>
<dbReference type="Proteomes" id="UP000095347">
    <property type="component" value="Unassembled WGS sequence"/>
</dbReference>
<dbReference type="RefSeq" id="WP_069957021.1">
    <property type="nucleotide sequence ID" value="NZ_MCGG01000011.1"/>
</dbReference>
<dbReference type="AlphaFoldDB" id="A0A1E5QB13"/>
<feature type="compositionally biased region" description="Low complexity" evidence="1">
    <location>
        <begin position="74"/>
        <end position="90"/>
    </location>
</feature>
<name>A0A1E5QB13_9PROT</name>
<accession>A0A1E5QB13</accession>
<evidence type="ECO:0000313" key="2">
    <source>
        <dbReference type="EMBL" id="OEJ68663.1"/>
    </source>
</evidence>
<dbReference type="EMBL" id="MCGG01000011">
    <property type="protein sequence ID" value="OEJ68663.1"/>
    <property type="molecule type" value="Genomic_DNA"/>
</dbReference>
<organism evidence="2 3">
    <name type="scientific">Magnetovibrio blakemorei</name>
    <dbReference type="NCBI Taxonomy" id="28181"/>
    <lineage>
        <taxon>Bacteria</taxon>
        <taxon>Pseudomonadati</taxon>
        <taxon>Pseudomonadota</taxon>
        <taxon>Alphaproteobacteria</taxon>
        <taxon>Rhodospirillales</taxon>
        <taxon>Magnetovibrionaceae</taxon>
        <taxon>Magnetovibrio</taxon>
    </lineage>
</organism>
<dbReference type="OrthoDB" id="7185608at2"/>
<evidence type="ECO:0000313" key="3">
    <source>
        <dbReference type="Proteomes" id="UP000095347"/>
    </source>
</evidence>
<protein>
    <recommendedName>
        <fullName evidence="4">YbgF trimerisation domain-containing protein</fullName>
    </recommendedName>
</protein>
<feature type="region of interest" description="Disordered" evidence="1">
    <location>
        <begin position="69"/>
        <end position="90"/>
    </location>
</feature>
<gene>
    <name evidence="2" type="ORF">BEN30_05455</name>
</gene>
<comment type="caution">
    <text evidence="2">The sequence shown here is derived from an EMBL/GenBank/DDBJ whole genome shotgun (WGS) entry which is preliminary data.</text>
</comment>
<sequence length="165" mass="18281">MIAYGFRFSRSLWDTLSLHMTQRSLVGAVLLAALAWPVTPVWAQSTDMQILLDRMERLERDIRTLNRQIARTPQSASQTSDQSAAASQNASALDFNPNEGALSRFTVRLSALEGEVRQATGQAESMSYRIDQLTERLDTLVQGLNARFSRLEGTQPAGGNPLWVA</sequence>
<reference evidence="3" key="1">
    <citation type="submission" date="2016-07" db="EMBL/GenBank/DDBJ databases">
        <authorList>
            <person name="Florea S."/>
            <person name="Webb J.S."/>
            <person name="Jaromczyk J."/>
            <person name="Schardl C.L."/>
        </authorList>
    </citation>
    <scope>NUCLEOTIDE SEQUENCE [LARGE SCALE GENOMIC DNA]</scope>
    <source>
        <strain evidence="3">MV-1</strain>
    </source>
</reference>